<reference evidence="8 9" key="1">
    <citation type="journal article" date="2015" name="Antonie Van Leeuwenhoek">
        <title>Bosea vaviloviae sp. nov., a new species of slow-growing rhizobia isolated from nodules of the relict species Vavilovia formosa (Stev.) Fed.</title>
        <authorList>
            <person name="Safronova V.I."/>
            <person name="Kuznetsova I.G."/>
            <person name="Sazanova A.L."/>
            <person name="Kimeklis A.K."/>
            <person name="Belimov A.A."/>
            <person name="Andronov E.E."/>
            <person name="Pinaev A.G."/>
            <person name="Chizhevskaya E.P."/>
            <person name="Pukhaev A.R."/>
            <person name="Popov K.P."/>
            <person name="Willems A."/>
            <person name="Tikhonovich I.A."/>
        </authorList>
    </citation>
    <scope>NUCLEOTIDE SEQUENCE [LARGE SCALE GENOMIC DNA]</scope>
    <source>
        <strain evidence="8 9">Vaf18</strain>
    </source>
</reference>
<evidence type="ECO:0000256" key="6">
    <source>
        <dbReference type="SAM" id="Phobius"/>
    </source>
</evidence>
<dbReference type="Proteomes" id="UP000094969">
    <property type="component" value="Chromosome"/>
</dbReference>
<comment type="similarity">
    <text evidence="2">Belongs to the drug/metabolite transporter (DMT) superfamily. 10 TMS drug/metabolite exporter (DME) (TC 2.A.7.3) family.</text>
</comment>
<dbReference type="InterPro" id="IPR037185">
    <property type="entry name" value="EmrE-like"/>
</dbReference>
<dbReference type="Pfam" id="PF00892">
    <property type="entry name" value="EamA"/>
    <property type="match status" value="2"/>
</dbReference>
<dbReference type="KEGG" id="bvv:BHK69_12110"/>
<evidence type="ECO:0000313" key="9">
    <source>
        <dbReference type="Proteomes" id="UP000094969"/>
    </source>
</evidence>
<feature type="transmembrane region" description="Helical" evidence="6">
    <location>
        <begin position="91"/>
        <end position="112"/>
    </location>
</feature>
<dbReference type="PANTHER" id="PTHR22911">
    <property type="entry name" value="ACYL-MALONYL CONDENSING ENZYME-RELATED"/>
    <property type="match status" value="1"/>
</dbReference>
<evidence type="ECO:0000256" key="1">
    <source>
        <dbReference type="ARBA" id="ARBA00004141"/>
    </source>
</evidence>
<keyword evidence="5 6" id="KW-0472">Membrane</keyword>
<evidence type="ECO:0000256" key="4">
    <source>
        <dbReference type="ARBA" id="ARBA00022989"/>
    </source>
</evidence>
<name>A0A1D7U150_9HYPH</name>
<accession>A0A1D7U150</accession>
<feature type="transmembrane region" description="Helical" evidence="6">
    <location>
        <begin position="178"/>
        <end position="201"/>
    </location>
</feature>
<dbReference type="AlphaFoldDB" id="A0A1D7U150"/>
<dbReference type="SUPFAM" id="SSF103481">
    <property type="entry name" value="Multidrug resistance efflux transporter EmrE"/>
    <property type="match status" value="2"/>
</dbReference>
<proteinExistence type="inferred from homology"/>
<dbReference type="GO" id="GO:0016020">
    <property type="term" value="C:membrane"/>
    <property type="evidence" value="ECO:0007669"/>
    <property type="project" value="UniProtKB-SubCell"/>
</dbReference>
<dbReference type="InterPro" id="IPR000620">
    <property type="entry name" value="EamA_dom"/>
</dbReference>
<evidence type="ECO:0000259" key="7">
    <source>
        <dbReference type="Pfam" id="PF00892"/>
    </source>
</evidence>
<evidence type="ECO:0000256" key="3">
    <source>
        <dbReference type="ARBA" id="ARBA00022692"/>
    </source>
</evidence>
<dbReference type="OrthoDB" id="7818056at2"/>
<evidence type="ECO:0000256" key="5">
    <source>
        <dbReference type="ARBA" id="ARBA00023136"/>
    </source>
</evidence>
<dbReference type="STRING" id="1526658.BHK69_12110"/>
<feature type="domain" description="EamA" evidence="7">
    <location>
        <begin position="10"/>
        <end position="135"/>
    </location>
</feature>
<feature type="transmembrane region" description="Helical" evidence="6">
    <location>
        <begin position="64"/>
        <end position="85"/>
    </location>
</feature>
<dbReference type="PANTHER" id="PTHR22911:SF6">
    <property type="entry name" value="SOLUTE CARRIER FAMILY 35 MEMBER G1"/>
    <property type="match status" value="1"/>
</dbReference>
<dbReference type="RefSeq" id="WP_069690322.1">
    <property type="nucleotide sequence ID" value="NZ_CP017147.1"/>
</dbReference>
<feature type="transmembrane region" description="Helical" evidence="6">
    <location>
        <begin position="261"/>
        <end position="278"/>
    </location>
</feature>
<comment type="subcellular location">
    <subcellularLocation>
        <location evidence="1">Membrane</location>
        <topology evidence="1">Multi-pass membrane protein</topology>
    </subcellularLocation>
</comment>
<sequence length="280" mass="29679">MTLPTALRAVLGIALLTAMDAVVKGQMRAHPFFLALFMRFAMGSLFALIFVAIARPSRPTRASLIGNTIRVPVVVLTASSFFYSLSVLPMAEALTLSFLAPVFVALLGALLLKEKLGGRVFQALGFGLAGMLIMVWPRLQGHVSNAELGVAAALFSAVAYAFNLVLLRRIAQKEHPAIIVLFQNGGPALCLAIPAALAFVPMSWADIATYTLAGALAVGGHFMLVSAYARAEASRLAPLEYTALIWASLLGYLMFAEVPLFTTFAGALLIVAGAIAVSRR</sequence>
<feature type="transmembrane region" description="Helical" evidence="6">
    <location>
        <begin position="236"/>
        <end position="255"/>
    </location>
</feature>
<evidence type="ECO:0000313" key="8">
    <source>
        <dbReference type="EMBL" id="AOO81107.1"/>
    </source>
</evidence>
<keyword evidence="9" id="KW-1185">Reference proteome</keyword>
<gene>
    <name evidence="8" type="ORF">BHK69_12110</name>
</gene>
<evidence type="ECO:0000256" key="2">
    <source>
        <dbReference type="ARBA" id="ARBA00009853"/>
    </source>
</evidence>
<feature type="transmembrane region" description="Helical" evidence="6">
    <location>
        <begin position="148"/>
        <end position="166"/>
    </location>
</feature>
<feature type="domain" description="EamA" evidence="7">
    <location>
        <begin position="148"/>
        <end position="278"/>
    </location>
</feature>
<organism evidence="8 9">
    <name type="scientific">Bosea vaviloviae</name>
    <dbReference type="NCBI Taxonomy" id="1526658"/>
    <lineage>
        <taxon>Bacteria</taxon>
        <taxon>Pseudomonadati</taxon>
        <taxon>Pseudomonadota</taxon>
        <taxon>Alphaproteobacteria</taxon>
        <taxon>Hyphomicrobiales</taxon>
        <taxon>Boseaceae</taxon>
        <taxon>Bosea</taxon>
    </lineage>
</organism>
<keyword evidence="3 6" id="KW-0812">Transmembrane</keyword>
<keyword evidence="4 6" id="KW-1133">Transmembrane helix</keyword>
<protein>
    <recommendedName>
        <fullName evidence="7">EamA domain-containing protein</fullName>
    </recommendedName>
</protein>
<feature type="transmembrane region" description="Helical" evidence="6">
    <location>
        <begin position="119"/>
        <end position="136"/>
    </location>
</feature>
<dbReference type="EMBL" id="CP017147">
    <property type="protein sequence ID" value="AOO81107.1"/>
    <property type="molecule type" value="Genomic_DNA"/>
</dbReference>
<feature type="transmembrane region" description="Helical" evidence="6">
    <location>
        <begin position="207"/>
        <end position="229"/>
    </location>
</feature>
<feature type="transmembrane region" description="Helical" evidence="6">
    <location>
        <begin position="31"/>
        <end position="52"/>
    </location>
</feature>